<dbReference type="InterPro" id="IPR014710">
    <property type="entry name" value="RmlC-like_jellyroll"/>
</dbReference>
<dbReference type="Gene3D" id="2.60.120.10">
    <property type="entry name" value="Jelly Rolls"/>
    <property type="match status" value="1"/>
</dbReference>
<evidence type="ECO:0000313" key="1">
    <source>
        <dbReference type="EMBL" id="TDO52382.1"/>
    </source>
</evidence>
<sequence>MITFFNISGAMIYVDDDGNQTGYEDTFTKIQLCRDHYTTNGLGPTYVDQFIR</sequence>
<protein>
    <submittedName>
        <fullName evidence="1">Uncharacterized protein</fullName>
    </submittedName>
</protein>
<gene>
    <name evidence="1" type="ORF">EV643_102220</name>
</gene>
<dbReference type="Proteomes" id="UP000295388">
    <property type="component" value="Unassembled WGS sequence"/>
</dbReference>
<evidence type="ECO:0000313" key="2">
    <source>
        <dbReference type="Proteomes" id="UP000295388"/>
    </source>
</evidence>
<reference evidence="1 2" key="1">
    <citation type="submission" date="2019-03" db="EMBL/GenBank/DDBJ databases">
        <title>Genomic Encyclopedia of Type Strains, Phase III (KMG-III): the genomes of soil and plant-associated and newly described type strains.</title>
        <authorList>
            <person name="Whitman W."/>
        </authorList>
    </citation>
    <scope>NUCLEOTIDE SEQUENCE [LARGE SCALE GENOMIC DNA]</scope>
    <source>
        <strain evidence="1 2">VKM Ac-2527</strain>
    </source>
</reference>
<dbReference type="EMBL" id="SNWQ01000002">
    <property type="protein sequence ID" value="TDO52382.1"/>
    <property type="molecule type" value="Genomic_DNA"/>
</dbReference>
<organism evidence="1 2">
    <name type="scientific">Kribbella caucasensis</name>
    <dbReference type="NCBI Taxonomy" id="2512215"/>
    <lineage>
        <taxon>Bacteria</taxon>
        <taxon>Bacillati</taxon>
        <taxon>Actinomycetota</taxon>
        <taxon>Actinomycetes</taxon>
        <taxon>Propionibacteriales</taxon>
        <taxon>Kribbellaceae</taxon>
        <taxon>Kribbella</taxon>
    </lineage>
</organism>
<accession>A0A4V6PT76</accession>
<dbReference type="AlphaFoldDB" id="A0A4V6PT76"/>
<comment type="caution">
    <text evidence="1">The sequence shown here is derived from an EMBL/GenBank/DDBJ whole genome shotgun (WGS) entry which is preliminary data.</text>
</comment>
<keyword evidence="2" id="KW-1185">Reference proteome</keyword>
<proteinExistence type="predicted"/>
<name>A0A4V6PT76_9ACTN</name>